<dbReference type="AlphaFoldDB" id="A0A1F6VHQ3"/>
<evidence type="ECO:0000256" key="2">
    <source>
        <dbReference type="ARBA" id="ARBA00022980"/>
    </source>
</evidence>
<dbReference type="GO" id="GO:0022625">
    <property type="term" value="C:cytosolic large ribosomal subunit"/>
    <property type="evidence" value="ECO:0007669"/>
    <property type="project" value="TreeGrafter"/>
</dbReference>
<dbReference type="Proteomes" id="UP000178059">
    <property type="component" value="Unassembled WGS sequence"/>
</dbReference>
<dbReference type="InterPro" id="IPR038657">
    <property type="entry name" value="Ribosomal_bL19_sf"/>
</dbReference>
<dbReference type="SUPFAM" id="SSF50104">
    <property type="entry name" value="Translation proteins SH3-like domain"/>
    <property type="match status" value="1"/>
</dbReference>
<accession>A0A1F6VHQ3</accession>
<dbReference type="STRING" id="1801743.A2824_00765"/>
<dbReference type="InterPro" id="IPR001857">
    <property type="entry name" value="Ribosomal_bL19"/>
</dbReference>
<keyword evidence="2 5" id="KW-0689">Ribosomal protein</keyword>
<evidence type="ECO:0000256" key="4">
    <source>
        <dbReference type="RuleBase" id="RU000559"/>
    </source>
</evidence>
<evidence type="ECO:0000256" key="1">
    <source>
        <dbReference type="ARBA" id="ARBA00005781"/>
    </source>
</evidence>
<dbReference type="GO" id="GO:0006412">
    <property type="term" value="P:translation"/>
    <property type="evidence" value="ECO:0007669"/>
    <property type="project" value="InterPro"/>
</dbReference>
<dbReference type="GO" id="GO:0003735">
    <property type="term" value="F:structural constituent of ribosome"/>
    <property type="evidence" value="ECO:0007669"/>
    <property type="project" value="InterPro"/>
</dbReference>
<evidence type="ECO:0000256" key="3">
    <source>
        <dbReference type="ARBA" id="ARBA00023274"/>
    </source>
</evidence>
<evidence type="ECO:0000313" key="6">
    <source>
        <dbReference type="Proteomes" id="UP000178059"/>
    </source>
</evidence>
<comment type="caution">
    <text evidence="5">The sequence shown here is derived from an EMBL/GenBank/DDBJ whole genome shotgun (WGS) entry which is preliminary data.</text>
</comment>
<dbReference type="PROSITE" id="PS01015">
    <property type="entry name" value="RIBOSOMAL_L19"/>
    <property type="match status" value="1"/>
</dbReference>
<sequence length="134" mass="15084">MAIKLTPVKTDERASLDFRSGDTVRVWSKVIEKDGKTRLQAFEGLTLARKHGRQSTNATFTLRKTALGVGVERIFPLHSPSIDRIEVIRRGSARRAKLYYIRDKAAKEIRKKMKSVTVPSASKTVRVEASQTES</sequence>
<proteinExistence type="inferred from homology"/>
<dbReference type="Pfam" id="PF01245">
    <property type="entry name" value="Ribosomal_L19"/>
    <property type="match status" value="1"/>
</dbReference>
<gene>
    <name evidence="5" type="ORF">A2824_00765</name>
</gene>
<dbReference type="PANTHER" id="PTHR15680">
    <property type="entry name" value="RIBOSOMAL PROTEIN L19"/>
    <property type="match status" value="1"/>
</dbReference>
<protein>
    <recommendedName>
        <fullName evidence="4">50S ribosomal protein L19</fullName>
    </recommendedName>
</protein>
<dbReference type="PIRSF" id="PIRSF002191">
    <property type="entry name" value="Ribosomal_L19"/>
    <property type="match status" value="1"/>
</dbReference>
<dbReference type="NCBIfam" id="TIGR01024">
    <property type="entry name" value="rplS_bact"/>
    <property type="match status" value="1"/>
</dbReference>
<keyword evidence="3 4" id="KW-0687">Ribonucleoprotein</keyword>
<dbReference type="PANTHER" id="PTHR15680:SF9">
    <property type="entry name" value="LARGE RIBOSOMAL SUBUNIT PROTEIN BL19M"/>
    <property type="match status" value="1"/>
</dbReference>
<reference evidence="5 6" key="1">
    <citation type="journal article" date="2016" name="Nat. Commun.">
        <title>Thousands of microbial genomes shed light on interconnected biogeochemical processes in an aquifer system.</title>
        <authorList>
            <person name="Anantharaman K."/>
            <person name="Brown C.T."/>
            <person name="Hug L.A."/>
            <person name="Sharon I."/>
            <person name="Castelle C.J."/>
            <person name="Probst A.J."/>
            <person name="Thomas B.C."/>
            <person name="Singh A."/>
            <person name="Wilkins M.J."/>
            <person name="Karaoz U."/>
            <person name="Brodie E.L."/>
            <person name="Williams K.H."/>
            <person name="Hubbard S.S."/>
            <person name="Banfield J.F."/>
        </authorList>
    </citation>
    <scope>NUCLEOTIDE SEQUENCE [LARGE SCALE GENOMIC DNA]</scope>
</reference>
<dbReference type="PRINTS" id="PR00061">
    <property type="entry name" value="RIBOSOMALL19"/>
</dbReference>
<organism evidence="5 6">
    <name type="scientific">Candidatus Nomurabacteria bacterium RIFCSPHIGHO2_01_FULL_42_16</name>
    <dbReference type="NCBI Taxonomy" id="1801743"/>
    <lineage>
        <taxon>Bacteria</taxon>
        <taxon>Candidatus Nomuraibacteriota</taxon>
    </lineage>
</organism>
<name>A0A1F6VHQ3_9BACT</name>
<dbReference type="InterPro" id="IPR008991">
    <property type="entry name" value="Translation_prot_SH3-like_sf"/>
</dbReference>
<evidence type="ECO:0000313" key="5">
    <source>
        <dbReference type="EMBL" id="OGI69096.1"/>
    </source>
</evidence>
<comment type="similarity">
    <text evidence="1 4">Belongs to the bacterial ribosomal protein bL19 family.</text>
</comment>
<dbReference type="Gene3D" id="2.30.30.790">
    <property type="match status" value="1"/>
</dbReference>
<dbReference type="EMBL" id="MFTT01000034">
    <property type="protein sequence ID" value="OGI69096.1"/>
    <property type="molecule type" value="Genomic_DNA"/>
</dbReference>
<comment type="function">
    <text evidence="4">This protein is located at the 30S-50S ribosomal subunit interface and may play a role in the structure and function of the aminoacyl-tRNA binding site.</text>
</comment>
<dbReference type="InterPro" id="IPR018257">
    <property type="entry name" value="Ribosomal_bL19_CS"/>
</dbReference>